<comment type="similarity">
    <text evidence="4">Belongs to the D-isomer specific 2-hydroxyacid dehydrogenase family.</text>
</comment>
<dbReference type="SUPFAM" id="SSF51735">
    <property type="entry name" value="NAD(P)-binding Rossmann-fold domains"/>
    <property type="match status" value="1"/>
</dbReference>
<feature type="domain" description="D-isomer specific 2-hydroxyacid dehydrogenase NAD-binding" evidence="6">
    <location>
        <begin position="137"/>
        <end position="310"/>
    </location>
</feature>
<dbReference type="InterPro" id="IPR006139">
    <property type="entry name" value="D-isomer_2_OHA_DH_cat_dom"/>
</dbReference>
<dbReference type="Pfam" id="PF00389">
    <property type="entry name" value="2-Hacid_dh"/>
    <property type="match status" value="1"/>
</dbReference>
<dbReference type="Proteomes" id="UP000554482">
    <property type="component" value="Unassembled WGS sequence"/>
</dbReference>
<dbReference type="InterPro" id="IPR006140">
    <property type="entry name" value="D-isomer_DH_NAD-bd"/>
</dbReference>
<evidence type="ECO:0000256" key="4">
    <source>
        <dbReference type="RuleBase" id="RU003719"/>
    </source>
</evidence>
<dbReference type="PANTHER" id="PTHR10996">
    <property type="entry name" value="2-HYDROXYACID DEHYDROGENASE-RELATED"/>
    <property type="match status" value="1"/>
</dbReference>
<sequence length="344" mass="38116">MGELVVDELQVLQQYQEEEDEINGLLPLVLLYGPTSLLSVFGSEALEKKFIFLKPWENPQVPIHEFLLTHAKNVKACLCLGKTELDSKAIQCLPSLQLVVTCAAGLNHIDLVECRRRGILVTNAGNVYAIDGADYCVGLLLDVLLRVSAADRYVRSGIWPLKGEYRLGSKLNGKRVGIIGLGSIGTEVMKRLLGFNCKISYNSRSKKPWIPYPYYSSVYDLAVNNDVLILLCSLTDETYHVINKEVLAALGKDGVVINIGRGPLIDEKELVRCLVNGEIGGAGLDVFENEPQVPKELLTLDNVVLSPHKAVFTPESFIELQELIVGNLEAYFMKKPLLSLYKNE</sequence>
<dbReference type="CDD" id="cd12156">
    <property type="entry name" value="HPPR"/>
    <property type="match status" value="1"/>
</dbReference>
<keyword evidence="1" id="KW-0521">NADP</keyword>
<dbReference type="GO" id="GO:0016618">
    <property type="term" value="F:hydroxypyruvate reductase [NAD(P)H] activity"/>
    <property type="evidence" value="ECO:0007669"/>
    <property type="project" value="TreeGrafter"/>
</dbReference>
<keyword evidence="2 4" id="KW-0560">Oxidoreductase</keyword>
<dbReference type="Gene3D" id="3.40.50.720">
    <property type="entry name" value="NAD(P)-binding Rossmann-like Domain"/>
    <property type="match status" value="2"/>
</dbReference>
<dbReference type="OrthoDB" id="298012at2759"/>
<dbReference type="FunFam" id="3.40.50.720:FF:000213">
    <property type="entry name" value="Putative 2-hydroxyacid dehydrogenase"/>
    <property type="match status" value="1"/>
</dbReference>
<proteinExistence type="inferred from homology"/>
<accession>A0A7J6VII6</accession>
<keyword evidence="8" id="KW-1185">Reference proteome</keyword>
<dbReference type="InterPro" id="IPR036291">
    <property type="entry name" value="NAD(P)-bd_dom_sf"/>
</dbReference>
<dbReference type="GO" id="GO:0005829">
    <property type="term" value="C:cytosol"/>
    <property type="evidence" value="ECO:0007669"/>
    <property type="project" value="TreeGrafter"/>
</dbReference>
<evidence type="ECO:0000256" key="1">
    <source>
        <dbReference type="ARBA" id="ARBA00022857"/>
    </source>
</evidence>
<dbReference type="GO" id="GO:0051287">
    <property type="term" value="F:NAD binding"/>
    <property type="evidence" value="ECO:0007669"/>
    <property type="project" value="InterPro"/>
</dbReference>
<dbReference type="SUPFAM" id="SSF52283">
    <property type="entry name" value="Formate/glycerate dehydrogenase catalytic domain-like"/>
    <property type="match status" value="1"/>
</dbReference>
<evidence type="ECO:0000313" key="8">
    <source>
        <dbReference type="Proteomes" id="UP000554482"/>
    </source>
</evidence>
<evidence type="ECO:0000256" key="3">
    <source>
        <dbReference type="ARBA" id="ARBA00023027"/>
    </source>
</evidence>
<name>A0A7J6VII6_THATH</name>
<evidence type="ECO:0000259" key="6">
    <source>
        <dbReference type="Pfam" id="PF02826"/>
    </source>
</evidence>
<protein>
    <submittedName>
        <fullName evidence="7">Glyoxylate/hydroxypyruvate reductase B</fullName>
    </submittedName>
</protein>
<evidence type="ECO:0000259" key="5">
    <source>
        <dbReference type="Pfam" id="PF00389"/>
    </source>
</evidence>
<dbReference type="AlphaFoldDB" id="A0A7J6VII6"/>
<dbReference type="GO" id="GO:0030267">
    <property type="term" value="F:glyoxylate reductase (NADPH) activity"/>
    <property type="evidence" value="ECO:0007669"/>
    <property type="project" value="TreeGrafter"/>
</dbReference>
<feature type="domain" description="D-isomer specific 2-hydroxyacid dehydrogenase catalytic" evidence="5">
    <location>
        <begin position="66"/>
        <end position="336"/>
    </location>
</feature>
<keyword evidence="3" id="KW-0520">NAD</keyword>
<gene>
    <name evidence="7" type="ORF">FRX31_025893</name>
</gene>
<dbReference type="PANTHER" id="PTHR10996:SF179">
    <property type="entry name" value="D-ISOMER SPECIFIC 2-HYDROXYACID DEHYDROGENASE FAMILY PROTEIN-RELATED"/>
    <property type="match status" value="1"/>
</dbReference>
<evidence type="ECO:0000256" key="2">
    <source>
        <dbReference type="ARBA" id="ARBA00023002"/>
    </source>
</evidence>
<dbReference type="InterPro" id="IPR050223">
    <property type="entry name" value="D-isomer_2-hydroxyacid_DH"/>
</dbReference>
<dbReference type="Pfam" id="PF02826">
    <property type="entry name" value="2-Hacid_dh_C"/>
    <property type="match status" value="1"/>
</dbReference>
<keyword evidence="7" id="KW-0670">Pyruvate</keyword>
<evidence type="ECO:0000313" key="7">
    <source>
        <dbReference type="EMBL" id="KAF5184521.1"/>
    </source>
</evidence>
<reference evidence="7 8" key="1">
    <citation type="submission" date="2020-06" db="EMBL/GenBank/DDBJ databases">
        <title>Transcriptomic and genomic resources for Thalictrum thalictroides and T. hernandezii: Facilitating candidate gene discovery in an emerging model plant lineage.</title>
        <authorList>
            <person name="Arias T."/>
            <person name="Riano-Pachon D.M."/>
            <person name="Di Stilio V.S."/>
        </authorList>
    </citation>
    <scope>NUCLEOTIDE SEQUENCE [LARGE SCALE GENOMIC DNA]</scope>
    <source>
        <strain evidence="8">cv. WT478/WT964</strain>
        <tissue evidence="7">Leaves</tissue>
    </source>
</reference>
<organism evidence="7 8">
    <name type="scientific">Thalictrum thalictroides</name>
    <name type="common">Rue-anemone</name>
    <name type="synonym">Anemone thalictroides</name>
    <dbReference type="NCBI Taxonomy" id="46969"/>
    <lineage>
        <taxon>Eukaryota</taxon>
        <taxon>Viridiplantae</taxon>
        <taxon>Streptophyta</taxon>
        <taxon>Embryophyta</taxon>
        <taxon>Tracheophyta</taxon>
        <taxon>Spermatophyta</taxon>
        <taxon>Magnoliopsida</taxon>
        <taxon>Ranunculales</taxon>
        <taxon>Ranunculaceae</taxon>
        <taxon>Thalictroideae</taxon>
        <taxon>Thalictrum</taxon>
    </lineage>
</organism>
<comment type="caution">
    <text evidence="7">The sequence shown here is derived from an EMBL/GenBank/DDBJ whole genome shotgun (WGS) entry which is preliminary data.</text>
</comment>
<dbReference type="EMBL" id="JABWDY010031990">
    <property type="protein sequence ID" value="KAF5184521.1"/>
    <property type="molecule type" value="Genomic_DNA"/>
</dbReference>